<dbReference type="EMBL" id="LWMH01000001">
    <property type="protein sequence ID" value="KZS46540.1"/>
    <property type="molecule type" value="Genomic_DNA"/>
</dbReference>
<gene>
    <name evidence="4" type="ORF">AWU65_11740</name>
</gene>
<sequence>MNHDLNHELEQAKDEAGEVQQLPDTIRMRLDHTYRIIENSPPVRKKRYWTGLLVAVAASGLLIIGSGFISPVMAEAIKNIPVLGSIFLNDGDEGLKTASRQGMITEVQQSVAHDGITISISELMYDGSRISMVLTRQTIDGKNESFGQLGSKASQRGDVNGVQFYVDGEELGNYGYSITGVGDGAPNSDIVTLSPEGLPDEFTLEVVIRGISVSEPFRFSIPVKNSAADRAVLKSEEPKIHDNIHMEIRSFKITPATMQMIVSITGKPGQDLKEFIESVPDQYKVEDFINIDYEVMNEKGEIAKSLGAMGSGSGSHLTFTFMYEPFPTKPKSITVRPYVYSSEHKKKYIPELEFNLPVEE</sequence>
<proteinExistence type="predicted"/>
<evidence type="ECO:0000256" key="1">
    <source>
        <dbReference type="SAM" id="Phobius"/>
    </source>
</evidence>
<keyword evidence="5" id="KW-1185">Reference proteome</keyword>
<dbReference type="AlphaFoldDB" id="A0A163JEF4"/>
<dbReference type="InterPro" id="IPR025436">
    <property type="entry name" value="DUF4179"/>
</dbReference>
<accession>A0A163JEF4</accession>
<feature type="transmembrane region" description="Helical" evidence="1">
    <location>
        <begin position="48"/>
        <end position="69"/>
    </location>
</feature>
<dbReference type="STRING" id="59843.A3958_11260"/>
<evidence type="ECO:0000313" key="5">
    <source>
        <dbReference type="Proteomes" id="UP000076796"/>
    </source>
</evidence>
<evidence type="ECO:0000259" key="2">
    <source>
        <dbReference type="Pfam" id="PF13786"/>
    </source>
</evidence>
<feature type="domain" description="DUF4179" evidence="2">
    <location>
        <begin position="45"/>
        <end position="135"/>
    </location>
</feature>
<reference evidence="4" key="1">
    <citation type="journal article" date="2016" name="Genome Announc.">
        <title>Draft genomes of two strains of Paenibacillus glucanolyticus with capability to degrade lignocellulose.</title>
        <authorList>
            <person name="Mathews S.L."/>
            <person name="Pawlak J."/>
            <person name="Grunden A.M."/>
        </authorList>
    </citation>
    <scope>NUCLEOTIDE SEQUENCE [LARGE SCALE GENOMIC DNA]</scope>
    <source>
        <strain evidence="4">SLM1</strain>
    </source>
</reference>
<name>A0A163JEF4_9BACL</name>
<dbReference type="Pfam" id="PF13786">
    <property type="entry name" value="DUF4179"/>
    <property type="match status" value="1"/>
</dbReference>
<feature type="domain" description="DUF5643" evidence="3">
    <location>
        <begin position="241"/>
        <end position="353"/>
    </location>
</feature>
<dbReference type="OrthoDB" id="2571714at2"/>
<protein>
    <recommendedName>
        <fullName evidence="6">DUF4179 domain-containing protein</fullName>
    </recommendedName>
</protein>
<dbReference type="InterPro" id="IPR040680">
    <property type="entry name" value="DUF5643"/>
</dbReference>
<evidence type="ECO:0000313" key="4">
    <source>
        <dbReference type="EMBL" id="KZS46540.1"/>
    </source>
</evidence>
<comment type="caution">
    <text evidence="4">The sequence shown here is derived from an EMBL/GenBank/DDBJ whole genome shotgun (WGS) entry which is preliminary data.</text>
</comment>
<evidence type="ECO:0000259" key="3">
    <source>
        <dbReference type="Pfam" id="PF18705"/>
    </source>
</evidence>
<keyword evidence="1" id="KW-0812">Transmembrane</keyword>
<dbReference type="Proteomes" id="UP000076796">
    <property type="component" value="Unassembled WGS sequence"/>
</dbReference>
<keyword evidence="1" id="KW-1133">Transmembrane helix</keyword>
<keyword evidence="1" id="KW-0472">Membrane</keyword>
<dbReference type="GeneID" id="97558137"/>
<dbReference type="Gene3D" id="2.60.40.1630">
    <property type="entry name" value="bacillus anthracis domain"/>
    <property type="match status" value="1"/>
</dbReference>
<evidence type="ECO:0008006" key="6">
    <source>
        <dbReference type="Google" id="ProtNLM"/>
    </source>
</evidence>
<organism evidence="4 5">
    <name type="scientific">Paenibacillus glucanolyticus</name>
    <dbReference type="NCBI Taxonomy" id="59843"/>
    <lineage>
        <taxon>Bacteria</taxon>
        <taxon>Bacillati</taxon>
        <taxon>Bacillota</taxon>
        <taxon>Bacilli</taxon>
        <taxon>Bacillales</taxon>
        <taxon>Paenibacillaceae</taxon>
        <taxon>Paenibacillus</taxon>
    </lineage>
</organism>
<dbReference type="RefSeq" id="WP_063478374.1">
    <property type="nucleotide sequence ID" value="NZ_CP147845.1"/>
</dbReference>
<dbReference type="Pfam" id="PF18705">
    <property type="entry name" value="DUF5643"/>
    <property type="match status" value="1"/>
</dbReference>